<dbReference type="NCBIfam" id="TIGR00963">
    <property type="entry name" value="secA"/>
    <property type="match status" value="1"/>
</dbReference>
<dbReference type="InterPro" id="IPR011116">
    <property type="entry name" value="SecA_Wing/Scaffold"/>
</dbReference>
<dbReference type="SMART" id="SM00958">
    <property type="entry name" value="SecA_PP_bind"/>
    <property type="match status" value="1"/>
</dbReference>
<dbReference type="InterPro" id="IPR011130">
    <property type="entry name" value="SecA_preprotein_X-link_dom"/>
</dbReference>
<dbReference type="HAMAP" id="MF_01382">
    <property type="entry name" value="SecA"/>
    <property type="match status" value="1"/>
</dbReference>
<evidence type="ECO:0000256" key="15">
    <source>
        <dbReference type="HAMAP-Rule" id="MF_01382"/>
    </source>
</evidence>
<dbReference type="GO" id="GO:0046872">
    <property type="term" value="F:metal ion binding"/>
    <property type="evidence" value="ECO:0007669"/>
    <property type="project" value="UniProtKB-KW"/>
</dbReference>
<dbReference type="InterPro" id="IPR044722">
    <property type="entry name" value="SecA_SF2_C"/>
</dbReference>
<evidence type="ECO:0000256" key="16">
    <source>
        <dbReference type="RuleBase" id="RU003874"/>
    </source>
</evidence>
<evidence type="ECO:0000256" key="9">
    <source>
        <dbReference type="ARBA" id="ARBA00022833"/>
    </source>
</evidence>
<evidence type="ECO:0000259" key="18">
    <source>
        <dbReference type="PROSITE" id="PS51192"/>
    </source>
</evidence>
<dbReference type="Pfam" id="PF21090">
    <property type="entry name" value="P-loop_SecA"/>
    <property type="match status" value="1"/>
</dbReference>
<dbReference type="PROSITE" id="PS51194">
    <property type="entry name" value="HELICASE_CTER"/>
    <property type="match status" value="1"/>
</dbReference>
<dbReference type="SUPFAM" id="SSF81767">
    <property type="entry name" value="Pre-protein crosslinking domain of SecA"/>
    <property type="match status" value="1"/>
</dbReference>
<dbReference type="AlphaFoldDB" id="A0A849KYH8"/>
<dbReference type="Gene3D" id="3.40.50.300">
    <property type="entry name" value="P-loop containing nucleotide triphosphate hydrolases"/>
    <property type="match status" value="2"/>
</dbReference>
<organism evidence="21 22">
    <name type="scientific">Halovulum dunhuangense</name>
    <dbReference type="NCBI Taxonomy" id="1505036"/>
    <lineage>
        <taxon>Bacteria</taxon>
        <taxon>Pseudomonadati</taxon>
        <taxon>Pseudomonadota</taxon>
        <taxon>Alphaproteobacteria</taxon>
        <taxon>Rhodobacterales</taxon>
        <taxon>Paracoccaceae</taxon>
        <taxon>Halovulum</taxon>
    </lineage>
</organism>
<keyword evidence="9" id="KW-0862">Zinc</keyword>
<dbReference type="Pfam" id="PF02810">
    <property type="entry name" value="SEC-C"/>
    <property type="match status" value="1"/>
</dbReference>
<dbReference type="NCBIfam" id="NF009538">
    <property type="entry name" value="PRK12904.1"/>
    <property type="match status" value="1"/>
</dbReference>
<dbReference type="InterPro" id="IPR036266">
    <property type="entry name" value="SecA_Wing/Scaffold_sf"/>
</dbReference>
<dbReference type="Gene3D" id="3.90.1440.10">
    <property type="entry name" value="SecA, preprotein cross-linking domain"/>
    <property type="match status" value="1"/>
</dbReference>
<dbReference type="SUPFAM" id="SSF81886">
    <property type="entry name" value="Helical scaffold and wing domains of SecA"/>
    <property type="match status" value="1"/>
</dbReference>
<dbReference type="CDD" id="cd18803">
    <property type="entry name" value="SF2_C_secA"/>
    <property type="match status" value="1"/>
</dbReference>
<dbReference type="GO" id="GO:0005829">
    <property type="term" value="C:cytosol"/>
    <property type="evidence" value="ECO:0007669"/>
    <property type="project" value="TreeGrafter"/>
</dbReference>
<proteinExistence type="inferred from homology"/>
<comment type="catalytic activity">
    <reaction evidence="15">
        <text>ATP + H2O + cellular proteinSide 1 = ADP + phosphate + cellular proteinSide 2.</text>
        <dbReference type="EC" id="7.4.2.8"/>
    </reaction>
</comment>
<evidence type="ECO:0000256" key="17">
    <source>
        <dbReference type="SAM" id="MobiDB-lite"/>
    </source>
</evidence>
<keyword evidence="4 15" id="KW-1003">Cell membrane</keyword>
<dbReference type="CDD" id="cd17928">
    <property type="entry name" value="DEXDc_SecA"/>
    <property type="match status" value="1"/>
</dbReference>
<keyword evidence="12 15" id="KW-1278">Translocase</keyword>
<feature type="region of interest" description="Disordered" evidence="17">
    <location>
        <begin position="847"/>
        <end position="892"/>
    </location>
</feature>
<evidence type="ECO:0000256" key="2">
    <source>
        <dbReference type="ARBA" id="ARBA00007650"/>
    </source>
</evidence>
<dbReference type="FunFam" id="3.40.50.300:FF:000113">
    <property type="entry name" value="Preprotein translocase subunit SecA"/>
    <property type="match status" value="1"/>
</dbReference>
<dbReference type="PANTHER" id="PTHR30612:SF0">
    <property type="entry name" value="CHLOROPLAST PROTEIN-TRANSPORTING ATPASE"/>
    <property type="match status" value="1"/>
</dbReference>
<dbReference type="GO" id="GO:0008564">
    <property type="term" value="F:protein-exporting ATPase activity"/>
    <property type="evidence" value="ECO:0007669"/>
    <property type="project" value="UniProtKB-EC"/>
</dbReference>
<evidence type="ECO:0000256" key="11">
    <source>
        <dbReference type="ARBA" id="ARBA00022927"/>
    </source>
</evidence>
<dbReference type="RefSeq" id="WP_171322035.1">
    <property type="nucleotide sequence ID" value="NZ_JABFBC010000001.1"/>
</dbReference>
<dbReference type="PROSITE" id="PS51192">
    <property type="entry name" value="HELICASE_ATP_BIND_1"/>
    <property type="match status" value="1"/>
</dbReference>
<comment type="subunit">
    <text evidence="15">Monomer and homodimer. Part of the essential Sec protein translocation apparatus which comprises SecA, SecYEG and auxiliary proteins SecDF-YajC and YidC.</text>
</comment>
<keyword evidence="14 15" id="KW-0472">Membrane</keyword>
<feature type="binding site" evidence="15">
    <location>
        <begin position="107"/>
        <end position="111"/>
    </location>
    <ligand>
        <name>ATP</name>
        <dbReference type="ChEBI" id="CHEBI:30616"/>
    </ligand>
</feature>
<dbReference type="Proteomes" id="UP000572377">
    <property type="component" value="Unassembled WGS sequence"/>
</dbReference>
<dbReference type="InterPro" id="IPR011115">
    <property type="entry name" value="SecA_DEAD"/>
</dbReference>
<evidence type="ECO:0000256" key="1">
    <source>
        <dbReference type="ARBA" id="ARBA00001947"/>
    </source>
</evidence>
<dbReference type="Pfam" id="PF01043">
    <property type="entry name" value="SecA_PP_bind"/>
    <property type="match status" value="1"/>
</dbReference>
<feature type="domain" description="Helicase C-terminal" evidence="19">
    <location>
        <begin position="412"/>
        <end position="623"/>
    </location>
</feature>
<evidence type="ECO:0000256" key="13">
    <source>
        <dbReference type="ARBA" id="ARBA00023010"/>
    </source>
</evidence>
<dbReference type="GO" id="GO:0065002">
    <property type="term" value="P:intracellular protein transmembrane transport"/>
    <property type="evidence" value="ECO:0007669"/>
    <property type="project" value="UniProtKB-UniRule"/>
</dbReference>
<evidence type="ECO:0000256" key="10">
    <source>
        <dbReference type="ARBA" id="ARBA00022840"/>
    </source>
</evidence>
<dbReference type="InterPro" id="IPR000185">
    <property type="entry name" value="SecA"/>
</dbReference>
<dbReference type="FunFam" id="3.90.1440.10:FF:000001">
    <property type="entry name" value="Preprotein translocase subunit SecA"/>
    <property type="match status" value="1"/>
</dbReference>
<evidence type="ECO:0000313" key="21">
    <source>
        <dbReference type="EMBL" id="NNU79236.1"/>
    </source>
</evidence>
<dbReference type="PROSITE" id="PS51196">
    <property type="entry name" value="SECA_MOTOR_DEAD"/>
    <property type="match status" value="1"/>
</dbReference>
<dbReference type="GO" id="GO:0043952">
    <property type="term" value="P:protein transport by the Sec complex"/>
    <property type="evidence" value="ECO:0007669"/>
    <property type="project" value="UniProtKB-ARBA"/>
</dbReference>
<comment type="similarity">
    <text evidence="2 15 16">Belongs to the SecA family.</text>
</comment>
<dbReference type="GO" id="GO:0005524">
    <property type="term" value="F:ATP binding"/>
    <property type="evidence" value="ECO:0007669"/>
    <property type="project" value="UniProtKB-UniRule"/>
</dbReference>
<feature type="domain" description="SecA family profile" evidence="20">
    <location>
        <begin position="5"/>
        <end position="615"/>
    </location>
</feature>
<dbReference type="InterPro" id="IPR014018">
    <property type="entry name" value="SecA_motor_DEAD"/>
</dbReference>
<dbReference type="FunFam" id="1.10.3060.10:FF:000003">
    <property type="entry name" value="Protein translocase subunit SecA"/>
    <property type="match status" value="1"/>
</dbReference>
<dbReference type="SMART" id="SM00957">
    <property type="entry name" value="SecA_DEAD"/>
    <property type="match status" value="1"/>
</dbReference>
<dbReference type="InterPro" id="IPR027417">
    <property type="entry name" value="P-loop_NTPase"/>
</dbReference>
<evidence type="ECO:0000256" key="12">
    <source>
        <dbReference type="ARBA" id="ARBA00022967"/>
    </source>
</evidence>
<dbReference type="InterPro" id="IPR014001">
    <property type="entry name" value="Helicase_ATP-bd"/>
</dbReference>
<dbReference type="Pfam" id="PF07517">
    <property type="entry name" value="SecA_DEAD"/>
    <property type="match status" value="1"/>
</dbReference>
<evidence type="ECO:0000256" key="5">
    <source>
        <dbReference type="ARBA" id="ARBA00022490"/>
    </source>
</evidence>
<evidence type="ECO:0000256" key="7">
    <source>
        <dbReference type="ARBA" id="ARBA00022723"/>
    </source>
</evidence>
<evidence type="ECO:0000256" key="6">
    <source>
        <dbReference type="ARBA" id="ARBA00022519"/>
    </source>
</evidence>
<dbReference type="Pfam" id="PF07516">
    <property type="entry name" value="SecA_SW"/>
    <property type="match status" value="1"/>
</dbReference>
<keyword evidence="8 15" id="KW-0547">Nucleotide-binding</keyword>
<dbReference type="InterPro" id="IPR036670">
    <property type="entry name" value="SecA_X-link_sf"/>
</dbReference>
<evidence type="ECO:0000256" key="4">
    <source>
        <dbReference type="ARBA" id="ARBA00022475"/>
    </source>
</evidence>
<dbReference type="GO" id="GO:0017038">
    <property type="term" value="P:protein import"/>
    <property type="evidence" value="ECO:0007669"/>
    <property type="project" value="InterPro"/>
</dbReference>
<dbReference type="GO" id="GO:0006605">
    <property type="term" value="P:protein targeting"/>
    <property type="evidence" value="ECO:0007669"/>
    <property type="project" value="UniProtKB-UniRule"/>
</dbReference>
<dbReference type="GO" id="GO:0031522">
    <property type="term" value="C:cell envelope Sec protein transport complex"/>
    <property type="evidence" value="ECO:0007669"/>
    <property type="project" value="TreeGrafter"/>
</dbReference>
<dbReference type="FunFam" id="3.40.50.300:FF:000334">
    <property type="entry name" value="Protein translocase subunit SecA"/>
    <property type="match status" value="1"/>
</dbReference>
<feature type="binding site" evidence="15">
    <location>
        <position position="89"/>
    </location>
    <ligand>
        <name>ATP</name>
        <dbReference type="ChEBI" id="CHEBI:30616"/>
    </ligand>
</feature>
<comment type="subcellular location">
    <subcellularLocation>
        <location evidence="15">Cell membrane</location>
        <topology evidence="15">Peripheral membrane protein</topology>
        <orientation evidence="15">Cytoplasmic side</orientation>
    </subcellularLocation>
    <subcellularLocation>
        <location evidence="15">Cytoplasm</location>
    </subcellularLocation>
    <text evidence="15">Distribution is 50-50.</text>
</comment>
<evidence type="ECO:0000256" key="3">
    <source>
        <dbReference type="ARBA" id="ARBA00022448"/>
    </source>
</evidence>
<evidence type="ECO:0000259" key="19">
    <source>
        <dbReference type="PROSITE" id="PS51194"/>
    </source>
</evidence>
<dbReference type="InterPro" id="IPR004027">
    <property type="entry name" value="SEC_C_motif"/>
</dbReference>
<keyword evidence="13 15" id="KW-0811">Translocation</keyword>
<dbReference type="PROSITE" id="PS01312">
    <property type="entry name" value="SECA"/>
    <property type="match status" value="1"/>
</dbReference>
<dbReference type="InterPro" id="IPR001650">
    <property type="entry name" value="Helicase_C-like"/>
</dbReference>
<keyword evidence="6" id="KW-0997">Cell inner membrane</keyword>
<keyword evidence="3 15" id="KW-0813">Transport</keyword>
<reference evidence="21 22" key="1">
    <citation type="submission" date="2020-05" db="EMBL/GenBank/DDBJ databases">
        <title>Gimesia benthica sp. nov., a novel planctomycete isolated from a deep-sea water sample of the Northwest Indian Ocean.</title>
        <authorList>
            <person name="Wang J."/>
            <person name="Ruan C."/>
            <person name="Song L."/>
            <person name="Zhu Y."/>
            <person name="Li A."/>
            <person name="Zheng X."/>
            <person name="Wang L."/>
            <person name="Lu Z."/>
            <person name="Huang Y."/>
            <person name="Du W."/>
            <person name="Zhou Y."/>
            <person name="Huang L."/>
            <person name="Dai X."/>
        </authorList>
    </citation>
    <scope>NUCLEOTIDE SEQUENCE [LARGE SCALE GENOMIC DNA]</scope>
    <source>
        <strain evidence="21 22">YYQ-30</strain>
    </source>
</reference>
<dbReference type="InterPro" id="IPR020937">
    <property type="entry name" value="SecA_CS"/>
</dbReference>
<comment type="caution">
    <text evidence="21">The sequence shown here is derived from an EMBL/GenBank/DDBJ whole genome shotgun (WGS) entry which is preliminary data.</text>
</comment>
<keyword evidence="5 15" id="KW-0963">Cytoplasm</keyword>
<gene>
    <name evidence="15 21" type="primary">secA</name>
    <name evidence="21" type="ORF">HMH01_02180</name>
</gene>
<dbReference type="PRINTS" id="PR00906">
    <property type="entry name" value="SECA"/>
</dbReference>
<protein>
    <recommendedName>
        <fullName evidence="15 16">Protein translocase subunit SecA</fullName>
        <ecNumber evidence="15">7.4.2.8</ecNumber>
    </recommendedName>
</protein>
<evidence type="ECO:0000313" key="22">
    <source>
        <dbReference type="Proteomes" id="UP000572377"/>
    </source>
</evidence>
<dbReference type="SUPFAM" id="SSF52540">
    <property type="entry name" value="P-loop containing nucleoside triphosphate hydrolases"/>
    <property type="match status" value="2"/>
</dbReference>
<dbReference type="PANTHER" id="PTHR30612">
    <property type="entry name" value="SECA INNER MEMBRANE COMPONENT OF SEC PROTEIN SECRETION SYSTEM"/>
    <property type="match status" value="1"/>
</dbReference>
<keyword evidence="22" id="KW-1185">Reference proteome</keyword>
<dbReference type="GO" id="GO:0005886">
    <property type="term" value="C:plasma membrane"/>
    <property type="evidence" value="ECO:0007669"/>
    <property type="project" value="UniProtKB-SubCell"/>
</dbReference>
<sequence length="905" mass="102052">MLGLGTLQKKVFGTPNDRKVKSIRGIVQRINALEPEFQKLTDEQIRGKTDEFRARLAKGETLDDLLPEAFANAREAAFRTLGLRPYDVQLMGGIFLHQGNISEMKTGEGKTLMATLPVYLNALTGRGVHVVTVNDYLARRDAQWMGQVYQALGMTTGVVVPQMAPDAKMAAYRCDVMYGTNSEFGFDYLRDNMKTDLKDVFQRDHYFAIVDEVDSILIDEARTPLIISGPTEDRTDLYVKIDAIIPELQPEHYEIDEKARQATLTEEGNEFVEQRLRAAGLLDDDASLYDPESASLVHHVNQGLRAHKLFQREKDYIVRGQDVMLIDEFTGRMMEGRRLSQGLHQALEAKEGVPIQPENVTMASVTYQNYFRLYEKLAGMTGTAQTEAEEFLTIYGLGVVEIPTNRPIAREDLDDRVYRTQREKYAAVVERIKQAHEKGQPMLVGTISIEKSEMISAMLKQEGIPHQVLNARFHEQEAEIIAKAGLPGAVTIATNMAGRGTDIQLGGNMDAEIQRRIAEAGEDGDPVAIRAEVEQQIAEAKKKAIDAGGLFVLATERHESRRIDNQLRGRSGRQGDPGKTLFYVSLEDDLMRIFGSDRLDGMLKRLGMEEGEAIIHPWINKALEKAQKKVEARNFDIRKNLLKFDDVMNDQRKTIFEQRREIMEDDDVSETIKDMRDQVIDDLVHEHIPPKAYPDQWNMEGLYAEVMRVLNLDLPIIAWGEEEGVDDEVVRERLVAEADKAAADRVERYGADTMRRVEKQLLLQTIDTNWREHLVTLEHLRQVVSFRGYAQRDPLNEYKTEAFTLFEHLLNRLRVEVTRQLSHVKLLTPEEQQALLAQIQENQRRAAAQAAGTATTAGSAAATEPAAEGETATDELPAEWATTGRNEPCPCGSGKKFKHCHGSLL</sequence>
<accession>A0A849KYH8</accession>
<feature type="domain" description="Helicase ATP-binding" evidence="18">
    <location>
        <begin position="91"/>
        <end position="249"/>
    </location>
</feature>
<dbReference type="EC" id="7.4.2.8" evidence="15"/>
<comment type="function">
    <text evidence="15">Part of the Sec protein translocase complex. Interacts with the SecYEG preprotein conducting channel. Has a central role in coupling the hydrolysis of ATP to the transfer of proteins into and across the cell membrane, serving both as a receptor for the preprotein-SecB complex and as an ATP-driven molecular motor driving the stepwise translocation of polypeptide chains across the membrane.</text>
</comment>
<feature type="binding site" evidence="15">
    <location>
        <position position="502"/>
    </location>
    <ligand>
        <name>ATP</name>
        <dbReference type="ChEBI" id="CHEBI:30616"/>
    </ligand>
</feature>
<keyword evidence="10 15" id="KW-0067">ATP-binding</keyword>
<name>A0A849KYH8_9RHOB</name>
<evidence type="ECO:0000256" key="14">
    <source>
        <dbReference type="ARBA" id="ARBA00023136"/>
    </source>
</evidence>
<evidence type="ECO:0000259" key="20">
    <source>
        <dbReference type="PROSITE" id="PS51196"/>
    </source>
</evidence>
<dbReference type="EMBL" id="JABFBC010000001">
    <property type="protein sequence ID" value="NNU79236.1"/>
    <property type="molecule type" value="Genomic_DNA"/>
</dbReference>
<dbReference type="Gene3D" id="1.10.3060.10">
    <property type="entry name" value="Helical scaffold and wing domains of SecA"/>
    <property type="match status" value="1"/>
</dbReference>
<keyword evidence="7" id="KW-0479">Metal-binding</keyword>
<comment type="cofactor">
    <cofactor evidence="1">
        <name>Zn(2+)</name>
        <dbReference type="ChEBI" id="CHEBI:29105"/>
    </cofactor>
</comment>
<evidence type="ECO:0000256" key="8">
    <source>
        <dbReference type="ARBA" id="ARBA00022741"/>
    </source>
</evidence>
<keyword evidence="11 15" id="KW-0653">Protein transport</keyword>
<feature type="compositionally biased region" description="Low complexity" evidence="17">
    <location>
        <begin position="847"/>
        <end position="870"/>
    </location>
</feature>